<keyword evidence="6 9" id="KW-0648">Protein biosynthesis</keyword>
<evidence type="ECO:0000256" key="4">
    <source>
        <dbReference type="ARBA" id="ARBA00022741"/>
    </source>
</evidence>
<accession>A0ABS5QND5</accession>
<dbReference type="InterPro" id="IPR002305">
    <property type="entry name" value="aa-tRNA-synth_Ic"/>
</dbReference>
<dbReference type="NCBIfam" id="TIGR00233">
    <property type="entry name" value="trpS"/>
    <property type="match status" value="1"/>
</dbReference>
<sequence length="325" mass="37097">MKRVLTGIKPTSDNLHIGNYFASIKQIIDFQEIGEYETFMFLANMHSLTAIHDGNFIKENSLSAIKTYLACGINPDKTYIYNPALISAHAELNWVLSCITNVGFMKRMHAYKDALAKDKEEKTTVGTFCYPILMASDILLYDVDYVPVGKDQKQHVEYARDIAGKFNNLFGDTFKLPQAKIVENLATITGIDGRKMSKSYNNYIGLFDENNLLLKKVKSIPTMSLGVNEPKNPDECNVYNILKLFLNFEEDKKIRDGYIQGGLSFKEIKEFLYEKIINFTNPIKEKKENISDEEVQKILKNGNSKVENIANDKIKDIYKKVGFVF</sequence>
<dbReference type="Proteomes" id="UP000680365">
    <property type="component" value="Unassembled WGS sequence"/>
</dbReference>
<comment type="caution">
    <text evidence="10">The sequence shown here is derived from an EMBL/GenBank/DDBJ whole genome shotgun (WGS) entry which is preliminary data.</text>
</comment>
<evidence type="ECO:0000256" key="1">
    <source>
        <dbReference type="ARBA" id="ARBA00005594"/>
    </source>
</evidence>
<dbReference type="Gene3D" id="1.10.240.10">
    <property type="entry name" value="Tyrosyl-Transfer RNA Synthetase"/>
    <property type="match status" value="1"/>
</dbReference>
<comment type="similarity">
    <text evidence="1 9">Belongs to the class-I aminoacyl-tRNA synthetase family.</text>
</comment>
<dbReference type="PANTHER" id="PTHR43766">
    <property type="entry name" value="TRYPTOPHAN--TRNA LIGASE, MITOCHONDRIAL"/>
    <property type="match status" value="1"/>
</dbReference>
<evidence type="ECO:0000256" key="8">
    <source>
        <dbReference type="NCBIfam" id="TIGR00233"/>
    </source>
</evidence>
<dbReference type="PRINTS" id="PR01039">
    <property type="entry name" value="TRNASYNTHTRP"/>
</dbReference>
<dbReference type="EC" id="6.1.1.2" evidence="2 8"/>
<evidence type="ECO:0000313" key="11">
    <source>
        <dbReference type="Proteomes" id="UP000680365"/>
    </source>
</evidence>
<dbReference type="SUPFAM" id="SSF52374">
    <property type="entry name" value="Nucleotidylyl transferase"/>
    <property type="match status" value="1"/>
</dbReference>
<evidence type="ECO:0000256" key="2">
    <source>
        <dbReference type="ARBA" id="ARBA00013161"/>
    </source>
</evidence>
<dbReference type="PANTHER" id="PTHR43766:SF1">
    <property type="entry name" value="TRYPTOPHAN--TRNA LIGASE, MITOCHONDRIAL"/>
    <property type="match status" value="1"/>
</dbReference>
<dbReference type="InterPro" id="IPR014729">
    <property type="entry name" value="Rossmann-like_a/b/a_fold"/>
</dbReference>
<dbReference type="InterPro" id="IPR001412">
    <property type="entry name" value="aa-tRNA-synth_I_CS"/>
</dbReference>
<keyword evidence="3 9" id="KW-0436">Ligase</keyword>
<dbReference type="EMBL" id="JAEDAM010000101">
    <property type="protein sequence ID" value="MBS8122519.1"/>
    <property type="molecule type" value="Genomic_DNA"/>
</dbReference>
<evidence type="ECO:0000256" key="9">
    <source>
        <dbReference type="RuleBase" id="RU363036"/>
    </source>
</evidence>
<evidence type="ECO:0000256" key="5">
    <source>
        <dbReference type="ARBA" id="ARBA00022840"/>
    </source>
</evidence>
<dbReference type="RefSeq" id="WP_213349948.1">
    <property type="nucleotide sequence ID" value="NZ_JAEDAM010000101.1"/>
</dbReference>
<protein>
    <recommendedName>
        <fullName evidence="2 8">Tryptophan--tRNA ligase</fullName>
        <ecNumber evidence="2 8">6.1.1.2</ecNumber>
    </recommendedName>
</protein>
<keyword evidence="7 9" id="KW-0030">Aminoacyl-tRNA synthetase</keyword>
<evidence type="ECO:0000256" key="6">
    <source>
        <dbReference type="ARBA" id="ARBA00022917"/>
    </source>
</evidence>
<dbReference type="PROSITE" id="PS00178">
    <property type="entry name" value="AA_TRNA_LIGASE_I"/>
    <property type="match status" value="1"/>
</dbReference>
<name>A0ABS5QND5_9BACT</name>
<dbReference type="InterPro" id="IPR002306">
    <property type="entry name" value="Trp-tRNA-ligase"/>
</dbReference>
<keyword evidence="5 9" id="KW-0067">ATP-binding</keyword>
<evidence type="ECO:0000313" key="10">
    <source>
        <dbReference type="EMBL" id="MBS8122519.1"/>
    </source>
</evidence>
<reference evidence="10 11" key="1">
    <citation type="journal article" date="2021" name="Nat. Commun.">
        <title>Reductive evolution and unique predatory mode in the CPR bacterium Vampirococcus lugosii.</title>
        <authorList>
            <person name="Moreira D."/>
            <person name="Zivanovic Y."/>
            <person name="Lopez-Archilla A.I."/>
            <person name="Iniesto M."/>
            <person name="Lopez-Garcia P."/>
        </authorList>
    </citation>
    <scope>NUCLEOTIDE SEQUENCE [LARGE SCALE GENOMIC DNA]</scope>
    <source>
        <strain evidence="10">Chiprana</strain>
    </source>
</reference>
<dbReference type="Gene3D" id="3.40.50.620">
    <property type="entry name" value="HUPs"/>
    <property type="match status" value="1"/>
</dbReference>
<keyword evidence="4 9" id="KW-0547">Nucleotide-binding</keyword>
<dbReference type="Pfam" id="PF00579">
    <property type="entry name" value="tRNA-synt_1b"/>
    <property type="match status" value="1"/>
</dbReference>
<proteinExistence type="inferred from homology"/>
<dbReference type="GO" id="GO:0004830">
    <property type="term" value="F:tryptophan-tRNA ligase activity"/>
    <property type="evidence" value="ECO:0007669"/>
    <property type="project" value="UniProtKB-EC"/>
</dbReference>
<keyword evidence="11" id="KW-1185">Reference proteome</keyword>
<evidence type="ECO:0000256" key="7">
    <source>
        <dbReference type="ARBA" id="ARBA00023146"/>
    </source>
</evidence>
<evidence type="ECO:0000256" key="3">
    <source>
        <dbReference type="ARBA" id="ARBA00022598"/>
    </source>
</evidence>
<dbReference type="CDD" id="cd00806">
    <property type="entry name" value="TrpRS_core"/>
    <property type="match status" value="1"/>
</dbReference>
<organism evidence="10 11">
    <name type="scientific">Candidatus Vampirococcus lugosii</name>
    <dbReference type="NCBI Taxonomy" id="2789015"/>
    <lineage>
        <taxon>Bacteria</taxon>
        <taxon>Candidatus Absconditibacteriota</taxon>
        <taxon>Vampirococcus</taxon>
    </lineage>
</organism>
<gene>
    <name evidence="10" type="ORF">VAMP_31433n181</name>
</gene>
<dbReference type="InterPro" id="IPR050203">
    <property type="entry name" value="Trp-tRNA_synthetase"/>
</dbReference>